<dbReference type="PANTHER" id="PTHR21666:SF270">
    <property type="entry name" value="MUREIN HYDROLASE ACTIVATOR ENVC"/>
    <property type="match status" value="1"/>
</dbReference>
<dbReference type="HOGENOM" id="CLU_1141136_0_0_9"/>
<organism evidence="4 5">
    <name type="scientific">Desulfofarcimen acetoxidans (strain ATCC 49208 / DSM 771 / KCTC 5769 / VKM B-1644 / 5575)</name>
    <name type="common">Desulfotomaculum acetoxidans</name>
    <dbReference type="NCBI Taxonomy" id="485916"/>
    <lineage>
        <taxon>Bacteria</taxon>
        <taxon>Bacillati</taxon>
        <taxon>Bacillota</taxon>
        <taxon>Clostridia</taxon>
        <taxon>Eubacteriales</taxon>
        <taxon>Peptococcaceae</taxon>
        <taxon>Desulfofarcimen</taxon>
    </lineage>
</organism>
<dbReference type="Pfam" id="PF01551">
    <property type="entry name" value="Peptidase_M23"/>
    <property type="match status" value="1"/>
</dbReference>
<dbReference type="EMBL" id="CP001720">
    <property type="protein sequence ID" value="ACV64829.1"/>
    <property type="molecule type" value="Genomic_DNA"/>
</dbReference>
<dbReference type="AlphaFoldDB" id="C8VZ84"/>
<dbReference type="RefSeq" id="WP_015759499.1">
    <property type="nucleotide sequence ID" value="NC_013216.1"/>
</dbReference>
<dbReference type="KEGG" id="dae:Dtox_4161"/>
<dbReference type="InterPro" id="IPR011055">
    <property type="entry name" value="Dup_hybrid_motif"/>
</dbReference>
<feature type="transmembrane region" description="Helical" evidence="2">
    <location>
        <begin position="16"/>
        <end position="36"/>
    </location>
</feature>
<dbReference type="PANTHER" id="PTHR21666">
    <property type="entry name" value="PEPTIDASE-RELATED"/>
    <property type="match status" value="1"/>
</dbReference>
<keyword evidence="2" id="KW-1133">Transmembrane helix</keyword>
<feature type="domain" description="M23ase beta-sheet core" evidence="3">
    <location>
        <begin position="159"/>
        <end position="254"/>
    </location>
</feature>
<dbReference type="SUPFAM" id="SSF51261">
    <property type="entry name" value="Duplicated hybrid motif"/>
    <property type="match status" value="1"/>
</dbReference>
<keyword evidence="5" id="KW-1185">Reference proteome</keyword>
<dbReference type="CDD" id="cd12797">
    <property type="entry name" value="M23_peptidase"/>
    <property type="match status" value="1"/>
</dbReference>
<evidence type="ECO:0000313" key="4">
    <source>
        <dbReference type="EMBL" id="ACV64829.1"/>
    </source>
</evidence>
<dbReference type="eggNOG" id="COG0739">
    <property type="taxonomic scope" value="Bacteria"/>
</dbReference>
<keyword evidence="2" id="KW-0812">Transmembrane</keyword>
<dbReference type="GO" id="GO:0004222">
    <property type="term" value="F:metalloendopeptidase activity"/>
    <property type="evidence" value="ECO:0007669"/>
    <property type="project" value="TreeGrafter"/>
</dbReference>
<dbReference type="InterPro" id="IPR050570">
    <property type="entry name" value="Cell_wall_metabolism_enzyme"/>
</dbReference>
<evidence type="ECO:0000259" key="3">
    <source>
        <dbReference type="Pfam" id="PF01551"/>
    </source>
</evidence>
<evidence type="ECO:0000313" key="5">
    <source>
        <dbReference type="Proteomes" id="UP000002217"/>
    </source>
</evidence>
<dbReference type="Proteomes" id="UP000002217">
    <property type="component" value="Chromosome"/>
</dbReference>
<keyword evidence="2" id="KW-0472">Membrane</keyword>
<gene>
    <name evidence="4" type="ordered locus">Dtox_4161</name>
</gene>
<dbReference type="STRING" id="485916.Dtox_4161"/>
<dbReference type="InterPro" id="IPR016047">
    <property type="entry name" value="M23ase_b-sheet_dom"/>
</dbReference>
<feature type="compositionally biased region" description="Basic and acidic residues" evidence="1">
    <location>
        <begin position="81"/>
        <end position="114"/>
    </location>
</feature>
<protein>
    <submittedName>
        <fullName evidence="4">Peptidase M23</fullName>
    </submittedName>
</protein>
<name>C8VZ84_DESAS</name>
<sequence length="261" mass="28564">MWPFNNNLKEMFLSGWFIYAAISVILLAMVMIPAISGQISQWQINRLINVVVSEESNKQPLTAVIEDDSKDRQENNAIQSSDKKATLERPIGEEKQTTAENSRNKENIDSKEKQPVAAAGTTNKINNEQVILTNLARPVEGAVITGYGEGYSELYQDYRFHDGLDFAAKPGSQVKAAAKGTVAAITEDDFGVTIIIEQGTDYTTRYSCLSQAKVVKGQSVKPGDLIGTVGSGTGDLKDTHLHFSLLLSGKITNPTPFFDFN</sequence>
<reference evidence="4 5" key="1">
    <citation type="journal article" date="2009" name="Stand. Genomic Sci.">
        <title>Complete genome sequence of Desulfotomaculum acetoxidans type strain (5575).</title>
        <authorList>
            <person name="Spring S."/>
            <person name="Lapidus A."/>
            <person name="Schroder M."/>
            <person name="Gleim D."/>
            <person name="Sims D."/>
            <person name="Meincke L."/>
            <person name="Glavina Del Rio T."/>
            <person name="Tice H."/>
            <person name="Copeland A."/>
            <person name="Cheng J.F."/>
            <person name="Lucas S."/>
            <person name="Chen F."/>
            <person name="Nolan M."/>
            <person name="Bruce D."/>
            <person name="Goodwin L."/>
            <person name="Pitluck S."/>
            <person name="Ivanova N."/>
            <person name="Mavromatis K."/>
            <person name="Mikhailova N."/>
            <person name="Pati A."/>
            <person name="Chen A."/>
            <person name="Palaniappan K."/>
            <person name="Land M."/>
            <person name="Hauser L."/>
            <person name="Chang Y.J."/>
            <person name="Jeffries C.D."/>
            <person name="Chain P."/>
            <person name="Saunders E."/>
            <person name="Brettin T."/>
            <person name="Detter J.C."/>
            <person name="Goker M."/>
            <person name="Bristow J."/>
            <person name="Eisen J.A."/>
            <person name="Markowitz V."/>
            <person name="Hugenholtz P."/>
            <person name="Kyrpides N.C."/>
            <person name="Klenk H.P."/>
            <person name="Han C."/>
        </authorList>
    </citation>
    <scope>NUCLEOTIDE SEQUENCE [LARGE SCALE GENOMIC DNA]</scope>
    <source>
        <strain evidence="5">ATCC 49208 / DSM 771 / VKM B-1644</strain>
    </source>
</reference>
<feature type="region of interest" description="Disordered" evidence="1">
    <location>
        <begin position="68"/>
        <end position="120"/>
    </location>
</feature>
<accession>C8VZ84</accession>
<dbReference type="OrthoDB" id="1786111at2"/>
<evidence type="ECO:0000256" key="1">
    <source>
        <dbReference type="SAM" id="MobiDB-lite"/>
    </source>
</evidence>
<evidence type="ECO:0000256" key="2">
    <source>
        <dbReference type="SAM" id="Phobius"/>
    </source>
</evidence>
<dbReference type="Gene3D" id="2.70.70.10">
    <property type="entry name" value="Glucose Permease (Domain IIA)"/>
    <property type="match status" value="1"/>
</dbReference>
<proteinExistence type="predicted"/>